<sequence length="216" mass="23417">MMVPLRSLSNLLSSDVSYNSGSKTAVITRKNYGEEAKVKFYTIKMKIGSKKAEINGASSEMDTAPALYKGSMFVPLSVITSSFHIGTKWDASKRMAELNVDPAYLPSGVVMDELHFLSDKLNPDIRPLKASVVTRTNASGIRVANVQLTVANEGTSIILKDQLYLHVYVQDSSFTYLDIPMQPGAAKAGGTFTADTAPHTILADSLQYVLVGAYNN</sequence>
<dbReference type="Proteomes" id="UP000367750">
    <property type="component" value="Unassembled WGS sequence"/>
</dbReference>
<dbReference type="InterPro" id="IPR012854">
    <property type="entry name" value="Cu_amine_oxidase-like_N"/>
</dbReference>
<protein>
    <recommendedName>
        <fullName evidence="1">Copper amine oxidase-like N-terminal domain-containing protein</fullName>
    </recommendedName>
</protein>
<dbReference type="Pfam" id="PF07833">
    <property type="entry name" value="Cu_amine_oxidN1"/>
    <property type="match status" value="1"/>
</dbReference>
<dbReference type="Gene3D" id="3.30.457.10">
    <property type="entry name" value="Copper amine oxidase-like, N-terminal domain"/>
    <property type="match status" value="1"/>
</dbReference>
<accession>A0A5J5FU89</accession>
<dbReference type="EMBL" id="VYKK01000031">
    <property type="protein sequence ID" value="KAA8996847.1"/>
    <property type="molecule type" value="Genomic_DNA"/>
</dbReference>
<feature type="domain" description="Copper amine oxidase-like N-terminal" evidence="1">
    <location>
        <begin position="2"/>
        <end position="95"/>
    </location>
</feature>
<name>A0A5J5FU89_9BACL</name>
<organism evidence="2 3">
    <name type="scientific">Paenibacillus spiritus</name>
    <dbReference type="NCBI Taxonomy" id="2496557"/>
    <lineage>
        <taxon>Bacteria</taxon>
        <taxon>Bacillati</taxon>
        <taxon>Bacillota</taxon>
        <taxon>Bacilli</taxon>
        <taxon>Bacillales</taxon>
        <taxon>Paenibacillaceae</taxon>
        <taxon>Paenibacillus</taxon>
    </lineage>
</organism>
<comment type="caution">
    <text evidence="2">The sequence shown here is derived from an EMBL/GenBank/DDBJ whole genome shotgun (WGS) entry which is preliminary data.</text>
</comment>
<proteinExistence type="predicted"/>
<reference evidence="2 3" key="1">
    <citation type="submission" date="2019-09" db="EMBL/GenBank/DDBJ databases">
        <title>Bacillus ochoae sp. nov., Paenibacillus whitsoniae sp. nov., Paenibacillus spiritus sp. nov. Isolated from the Mars Exploration Rover during spacecraft assembly.</title>
        <authorList>
            <person name="Seuylemezian A."/>
            <person name="Vaishampayan P."/>
        </authorList>
    </citation>
    <scope>NUCLEOTIDE SEQUENCE [LARGE SCALE GENOMIC DNA]</scope>
    <source>
        <strain evidence="2 3">MER_111</strain>
    </source>
</reference>
<dbReference type="AlphaFoldDB" id="A0A5J5FU89"/>
<dbReference type="InterPro" id="IPR036582">
    <property type="entry name" value="Mao_N_sf"/>
</dbReference>
<dbReference type="OrthoDB" id="2649379at2"/>
<gene>
    <name evidence="2" type="ORF">F4V43_18385</name>
</gene>
<dbReference type="SUPFAM" id="SSF55383">
    <property type="entry name" value="Copper amine oxidase, domain N"/>
    <property type="match status" value="1"/>
</dbReference>
<evidence type="ECO:0000259" key="1">
    <source>
        <dbReference type="Pfam" id="PF07833"/>
    </source>
</evidence>
<evidence type="ECO:0000313" key="3">
    <source>
        <dbReference type="Proteomes" id="UP000367750"/>
    </source>
</evidence>
<evidence type="ECO:0000313" key="2">
    <source>
        <dbReference type="EMBL" id="KAA8996847.1"/>
    </source>
</evidence>
<keyword evidence="3" id="KW-1185">Reference proteome</keyword>